<evidence type="ECO:0000313" key="8">
    <source>
        <dbReference type="Proteomes" id="UP000291116"/>
    </source>
</evidence>
<dbReference type="GO" id="GO:0016567">
    <property type="term" value="P:protein ubiquitination"/>
    <property type="evidence" value="ECO:0007669"/>
    <property type="project" value="TreeGrafter"/>
</dbReference>
<dbReference type="GO" id="GO:0005634">
    <property type="term" value="C:nucleus"/>
    <property type="evidence" value="ECO:0007669"/>
    <property type="project" value="TreeGrafter"/>
</dbReference>
<dbReference type="InterPro" id="IPR037274">
    <property type="entry name" value="Znf_CHY_sf"/>
</dbReference>
<dbReference type="GO" id="GO:0061630">
    <property type="term" value="F:ubiquitin protein ligase activity"/>
    <property type="evidence" value="ECO:0007669"/>
    <property type="project" value="TreeGrafter"/>
</dbReference>
<name>A0A448ZP28_9STRA</name>
<dbReference type="PROSITE" id="PS51266">
    <property type="entry name" value="ZF_CHY"/>
    <property type="match status" value="1"/>
</dbReference>
<evidence type="ECO:0000256" key="5">
    <source>
        <dbReference type="SAM" id="MobiDB-lite"/>
    </source>
</evidence>
<keyword evidence="1" id="KW-0479">Metal-binding</keyword>
<dbReference type="Proteomes" id="UP000291116">
    <property type="component" value="Unassembled WGS sequence"/>
</dbReference>
<evidence type="ECO:0000256" key="4">
    <source>
        <dbReference type="PROSITE-ProRule" id="PRU00601"/>
    </source>
</evidence>
<evidence type="ECO:0000256" key="3">
    <source>
        <dbReference type="ARBA" id="ARBA00022833"/>
    </source>
</evidence>
<keyword evidence="3" id="KW-0862">Zinc</keyword>
<evidence type="ECO:0000256" key="2">
    <source>
        <dbReference type="ARBA" id="ARBA00022771"/>
    </source>
</evidence>
<dbReference type="OrthoDB" id="411372at2759"/>
<dbReference type="InterPro" id="IPR008913">
    <property type="entry name" value="Znf_CHY"/>
</dbReference>
<gene>
    <name evidence="7" type="ORF">PSNMU_V1.4_AUG-EV-PASAV3_0108560</name>
</gene>
<sequence length="170" mass="19031">MADEEGFLNRDDDIIMVDSDDDVEDLEDEDDDEVGEVGEDNMHDEDDETSSAAVNPPSEEDNVVARRRAIQEIMRDNSLSDQGKRMRIQSLMSGGRTAVAPAPTPIIPNQEEIKCNHYERNCNIIAPCCGRIVGCRICHDETSPPGHPPMNRFMIREVVCKHCSTRQMAS</sequence>
<dbReference type="Pfam" id="PF05495">
    <property type="entry name" value="zf-CHY"/>
    <property type="match status" value="1"/>
</dbReference>
<evidence type="ECO:0000259" key="6">
    <source>
        <dbReference type="PROSITE" id="PS51266"/>
    </source>
</evidence>
<accession>A0A448ZP28</accession>
<dbReference type="EMBL" id="CAACVS010000587">
    <property type="protein sequence ID" value="VEU43802.1"/>
    <property type="molecule type" value="Genomic_DNA"/>
</dbReference>
<reference evidence="7 8" key="1">
    <citation type="submission" date="2019-01" db="EMBL/GenBank/DDBJ databases">
        <authorList>
            <person name="Ferrante I. M."/>
        </authorList>
    </citation>
    <scope>NUCLEOTIDE SEQUENCE [LARGE SCALE GENOMIC DNA]</scope>
    <source>
        <strain evidence="7 8">B856</strain>
    </source>
</reference>
<keyword evidence="8" id="KW-1185">Reference proteome</keyword>
<organism evidence="7 8">
    <name type="scientific">Pseudo-nitzschia multistriata</name>
    <dbReference type="NCBI Taxonomy" id="183589"/>
    <lineage>
        <taxon>Eukaryota</taxon>
        <taxon>Sar</taxon>
        <taxon>Stramenopiles</taxon>
        <taxon>Ochrophyta</taxon>
        <taxon>Bacillariophyta</taxon>
        <taxon>Bacillariophyceae</taxon>
        <taxon>Bacillariophycidae</taxon>
        <taxon>Bacillariales</taxon>
        <taxon>Bacillariaceae</taxon>
        <taxon>Pseudo-nitzschia</taxon>
    </lineage>
</organism>
<dbReference type="SUPFAM" id="SSF161219">
    <property type="entry name" value="CHY zinc finger-like"/>
    <property type="match status" value="1"/>
</dbReference>
<evidence type="ECO:0000313" key="7">
    <source>
        <dbReference type="EMBL" id="VEU43802.1"/>
    </source>
</evidence>
<dbReference type="PANTHER" id="PTHR21319:SF53">
    <property type="entry name" value="RING FINGER AND CHY ZINC FINGER DOMAIN-CONTAINING PROTEIN 1"/>
    <property type="match status" value="1"/>
</dbReference>
<dbReference type="GO" id="GO:0008270">
    <property type="term" value="F:zinc ion binding"/>
    <property type="evidence" value="ECO:0007669"/>
    <property type="project" value="UniProtKB-KW"/>
</dbReference>
<dbReference type="GO" id="GO:0006511">
    <property type="term" value="P:ubiquitin-dependent protein catabolic process"/>
    <property type="evidence" value="ECO:0007669"/>
    <property type="project" value="TreeGrafter"/>
</dbReference>
<feature type="compositionally biased region" description="Acidic residues" evidence="5">
    <location>
        <begin position="14"/>
        <end position="49"/>
    </location>
</feature>
<feature type="domain" description="CHY-type" evidence="6">
    <location>
        <begin position="108"/>
        <end position="170"/>
    </location>
</feature>
<proteinExistence type="predicted"/>
<dbReference type="AlphaFoldDB" id="A0A448ZP28"/>
<evidence type="ECO:0000256" key="1">
    <source>
        <dbReference type="ARBA" id="ARBA00022723"/>
    </source>
</evidence>
<protein>
    <recommendedName>
        <fullName evidence="6">CHY-type domain-containing protein</fullName>
    </recommendedName>
</protein>
<feature type="region of interest" description="Disordered" evidence="5">
    <location>
        <begin position="1"/>
        <end position="63"/>
    </location>
</feature>
<dbReference type="PANTHER" id="PTHR21319">
    <property type="entry name" value="RING FINGER AND CHY ZINC FINGER DOMAIN-CONTAINING PROTEIN 1"/>
    <property type="match status" value="1"/>
</dbReference>
<keyword evidence="2 4" id="KW-0863">Zinc-finger</keyword>